<dbReference type="KEGG" id="slx:SLAV_27655"/>
<dbReference type="AlphaFoldDB" id="A0A2K8PKR0"/>
<dbReference type="Proteomes" id="UP000231791">
    <property type="component" value="Chromosome"/>
</dbReference>
<name>A0A2K8PKR0_STRLA</name>
<keyword evidence="2" id="KW-1185">Reference proteome</keyword>
<proteinExistence type="predicted"/>
<organism evidence="1 2">
    <name type="scientific">Streptomyces lavendulae subsp. lavendulae</name>
    <dbReference type="NCBI Taxonomy" id="58340"/>
    <lineage>
        <taxon>Bacteria</taxon>
        <taxon>Bacillati</taxon>
        <taxon>Actinomycetota</taxon>
        <taxon>Actinomycetes</taxon>
        <taxon>Kitasatosporales</taxon>
        <taxon>Streptomycetaceae</taxon>
        <taxon>Streptomyces</taxon>
    </lineage>
</organism>
<evidence type="ECO:0000313" key="2">
    <source>
        <dbReference type="Proteomes" id="UP000231791"/>
    </source>
</evidence>
<evidence type="ECO:0000313" key="1">
    <source>
        <dbReference type="EMBL" id="ATZ27321.1"/>
    </source>
</evidence>
<protein>
    <submittedName>
        <fullName evidence="1">Uncharacterized protein</fullName>
    </submittedName>
</protein>
<dbReference type="EMBL" id="CP024985">
    <property type="protein sequence ID" value="ATZ27321.1"/>
    <property type="molecule type" value="Genomic_DNA"/>
</dbReference>
<sequence>MRPYDGRQRRHGPLQDYGKLAVEEGAHAYGVDTSVPESEPGVHPYGIGRDGSTVTAVMWGRMGHLTDAPVPAFRKTTTTAVNRLDP</sequence>
<dbReference type="GeneID" id="49386534"/>
<accession>A0A2K8PKR0</accession>
<reference evidence="1 2" key="1">
    <citation type="submission" date="2017-11" db="EMBL/GenBank/DDBJ databases">
        <title>Complete genome sequence of Streptomyces lavendulae subsp. lavendulae CCM 3239 (formerly 'Streptomyces aureofaciens CCM 3239'), the producer of the angucycline-type antibiotic auricin.</title>
        <authorList>
            <person name="Busche T."/>
            <person name="Novakova R."/>
            <person name="Al'Dilaimi A."/>
            <person name="Homerova D."/>
            <person name="Feckova L."/>
            <person name="Rezuchova B."/>
            <person name="Mingyar E."/>
            <person name="Csolleiova D."/>
            <person name="Bekeova C."/>
            <person name="Winkler A."/>
            <person name="Sevcikova B."/>
            <person name="Kalinowski J."/>
            <person name="Kormanec J."/>
            <person name="Ruckert C."/>
        </authorList>
    </citation>
    <scope>NUCLEOTIDE SEQUENCE [LARGE SCALE GENOMIC DNA]</scope>
    <source>
        <strain evidence="1 2">CCM 3239</strain>
    </source>
</reference>
<dbReference type="OrthoDB" id="4322593at2"/>
<gene>
    <name evidence="1" type="ORF">SLAV_27655</name>
</gene>
<dbReference type="RefSeq" id="WP_030237293.1">
    <property type="nucleotide sequence ID" value="NZ_CP024985.1"/>
</dbReference>